<accession>A0A0A9GKC0</accession>
<dbReference type="EMBL" id="GBRH01176808">
    <property type="protein sequence ID" value="JAE21088.1"/>
    <property type="molecule type" value="Transcribed_RNA"/>
</dbReference>
<organism evidence="1">
    <name type="scientific">Arundo donax</name>
    <name type="common">Giant reed</name>
    <name type="synonym">Donax arundinaceus</name>
    <dbReference type="NCBI Taxonomy" id="35708"/>
    <lineage>
        <taxon>Eukaryota</taxon>
        <taxon>Viridiplantae</taxon>
        <taxon>Streptophyta</taxon>
        <taxon>Embryophyta</taxon>
        <taxon>Tracheophyta</taxon>
        <taxon>Spermatophyta</taxon>
        <taxon>Magnoliopsida</taxon>
        <taxon>Liliopsida</taxon>
        <taxon>Poales</taxon>
        <taxon>Poaceae</taxon>
        <taxon>PACMAD clade</taxon>
        <taxon>Arundinoideae</taxon>
        <taxon>Arundineae</taxon>
        <taxon>Arundo</taxon>
    </lineage>
</organism>
<reference evidence="1" key="2">
    <citation type="journal article" date="2015" name="Data Brief">
        <title>Shoot transcriptome of the giant reed, Arundo donax.</title>
        <authorList>
            <person name="Barrero R.A."/>
            <person name="Guerrero F.D."/>
            <person name="Moolhuijzen P."/>
            <person name="Goolsby J.A."/>
            <person name="Tidwell J."/>
            <person name="Bellgard S.E."/>
            <person name="Bellgard M.I."/>
        </authorList>
    </citation>
    <scope>NUCLEOTIDE SEQUENCE</scope>
    <source>
        <tissue evidence="1">Shoot tissue taken approximately 20 cm above the soil surface</tissue>
    </source>
</reference>
<dbReference type="AlphaFoldDB" id="A0A0A9GKC0"/>
<protein>
    <submittedName>
        <fullName evidence="1">Uncharacterized protein</fullName>
    </submittedName>
</protein>
<reference evidence="1" key="1">
    <citation type="submission" date="2014-09" db="EMBL/GenBank/DDBJ databases">
        <authorList>
            <person name="Magalhaes I.L.F."/>
            <person name="Oliveira U."/>
            <person name="Santos F.R."/>
            <person name="Vidigal T.H.D.A."/>
            <person name="Brescovit A.D."/>
            <person name="Santos A.J."/>
        </authorList>
    </citation>
    <scope>NUCLEOTIDE SEQUENCE</scope>
    <source>
        <tissue evidence="1">Shoot tissue taken approximately 20 cm above the soil surface</tissue>
    </source>
</reference>
<proteinExistence type="predicted"/>
<name>A0A0A9GKC0_ARUDO</name>
<sequence length="52" mass="5730">MAYVLTKNRACRTSIREVLYLLPCLAADSHCLTDSVHSTARKNNSAVKGVNH</sequence>
<evidence type="ECO:0000313" key="1">
    <source>
        <dbReference type="EMBL" id="JAE21088.1"/>
    </source>
</evidence>